<evidence type="ECO:0000313" key="4">
    <source>
        <dbReference type="Proteomes" id="UP000886751"/>
    </source>
</evidence>
<dbReference type="SUPFAM" id="SSF53756">
    <property type="entry name" value="UDP-Glycosyltransferase/glycogen phosphorylase"/>
    <property type="match status" value="1"/>
</dbReference>
<evidence type="ECO:0000256" key="1">
    <source>
        <dbReference type="ARBA" id="ARBA00022679"/>
    </source>
</evidence>
<reference evidence="3" key="1">
    <citation type="journal article" date="2021" name="PeerJ">
        <title>Extensive microbial diversity within the chicken gut microbiome revealed by metagenomics and culture.</title>
        <authorList>
            <person name="Gilroy R."/>
            <person name="Ravi A."/>
            <person name="Getino M."/>
            <person name="Pursley I."/>
            <person name="Horton D.L."/>
            <person name="Alikhan N.F."/>
            <person name="Baker D."/>
            <person name="Gharbi K."/>
            <person name="Hall N."/>
            <person name="Watson M."/>
            <person name="Adriaenssens E.M."/>
            <person name="Foster-Nyarko E."/>
            <person name="Jarju S."/>
            <person name="Secka A."/>
            <person name="Antonio M."/>
            <person name="Oren A."/>
            <person name="Chaudhuri R.R."/>
            <person name="La Ragione R."/>
            <person name="Hildebrand F."/>
            <person name="Pallen M.J."/>
        </authorList>
    </citation>
    <scope>NUCLEOTIDE SEQUENCE</scope>
    <source>
        <strain evidence="3">ChiHecec2B26-7398</strain>
    </source>
</reference>
<accession>A0A9D1Y1Z4</accession>
<comment type="caution">
    <text evidence="3">The sequence shown here is derived from an EMBL/GenBank/DDBJ whole genome shotgun (WGS) entry which is preliminary data.</text>
</comment>
<evidence type="ECO:0000313" key="3">
    <source>
        <dbReference type="EMBL" id="HIX95515.1"/>
    </source>
</evidence>
<gene>
    <name evidence="3" type="ORF">H9846_08675</name>
</gene>
<evidence type="ECO:0000259" key="2">
    <source>
        <dbReference type="Pfam" id="PF00534"/>
    </source>
</evidence>
<reference evidence="3" key="2">
    <citation type="submission" date="2021-04" db="EMBL/GenBank/DDBJ databases">
        <authorList>
            <person name="Gilroy R."/>
        </authorList>
    </citation>
    <scope>NUCLEOTIDE SEQUENCE</scope>
    <source>
        <strain evidence="3">ChiHecec2B26-7398</strain>
    </source>
</reference>
<dbReference type="InterPro" id="IPR001296">
    <property type="entry name" value="Glyco_trans_1"/>
</dbReference>
<organism evidence="3 4">
    <name type="scientific">Candidatus Gemmiger excrementipullorum</name>
    <dbReference type="NCBI Taxonomy" id="2838610"/>
    <lineage>
        <taxon>Bacteria</taxon>
        <taxon>Bacillati</taxon>
        <taxon>Bacillota</taxon>
        <taxon>Clostridia</taxon>
        <taxon>Eubacteriales</taxon>
        <taxon>Gemmiger</taxon>
    </lineage>
</organism>
<dbReference type="Proteomes" id="UP000886751">
    <property type="component" value="Unassembled WGS sequence"/>
</dbReference>
<proteinExistence type="predicted"/>
<dbReference type="GO" id="GO:0009103">
    <property type="term" value="P:lipopolysaccharide biosynthetic process"/>
    <property type="evidence" value="ECO:0007669"/>
    <property type="project" value="TreeGrafter"/>
</dbReference>
<dbReference type="PANTHER" id="PTHR46401">
    <property type="entry name" value="GLYCOSYLTRANSFERASE WBBK-RELATED"/>
    <property type="match status" value="1"/>
</dbReference>
<dbReference type="Gene3D" id="3.40.50.2000">
    <property type="entry name" value="Glycogen Phosphorylase B"/>
    <property type="match status" value="2"/>
</dbReference>
<dbReference type="CDD" id="cd03801">
    <property type="entry name" value="GT4_PimA-like"/>
    <property type="match status" value="1"/>
</dbReference>
<feature type="domain" description="Glycosyl transferase family 1" evidence="2">
    <location>
        <begin position="150"/>
        <end position="302"/>
    </location>
</feature>
<dbReference type="EMBL" id="DXEI01000128">
    <property type="protein sequence ID" value="HIX95515.1"/>
    <property type="molecule type" value="Genomic_DNA"/>
</dbReference>
<keyword evidence="1" id="KW-0808">Transferase</keyword>
<name>A0A9D1Y1Z4_9FIRM</name>
<dbReference type="PANTHER" id="PTHR46401:SF2">
    <property type="entry name" value="GLYCOSYLTRANSFERASE WBBK-RELATED"/>
    <property type="match status" value="1"/>
</dbReference>
<dbReference type="Pfam" id="PF00534">
    <property type="entry name" value="Glycos_transf_1"/>
    <property type="match status" value="1"/>
</dbReference>
<dbReference type="GO" id="GO:0016757">
    <property type="term" value="F:glycosyltransferase activity"/>
    <property type="evidence" value="ECO:0007669"/>
    <property type="project" value="InterPro"/>
</dbReference>
<protein>
    <submittedName>
        <fullName evidence="3">Glycosyltransferase family 4 protein</fullName>
    </submittedName>
</protein>
<dbReference type="AlphaFoldDB" id="A0A9D1Y1Z4"/>
<sequence>MPAKPYEVLDISPEGKPIRVIRPYIITFSNTGNPLLQRVAELLMERAIRKGVKAAGPCDAVYCYFWHVGLMTAIALKNQPVPIYVQASECELTIHPYMLRQDTLDRIASVICASAKNRKESVEAGLVTPERTTVVVNGYRKDEFYPIPQAEAREKCGIAQDRFVIVFVGGFIERKGIRQLVHVLDRLDDVYSIFVGQGEEPPTCKNILFCDKVPHDEIVAYVNCGDIFVLPTKAEGCCNAIIEALACGLPVISSNKDFNDEILDESCSIRIDESDEGQLQDAILRLKNDPALRKRMSQAALKKAEGLTIERRAKAITKVLFADDPA</sequence>